<dbReference type="PANTHER" id="PTHR42792:SF1">
    <property type="entry name" value="FLAGELLAR HOOK-ASSOCIATED PROTEIN 3"/>
    <property type="match status" value="1"/>
</dbReference>
<comment type="caution">
    <text evidence="7">The sequence shown here is derived from an EMBL/GenBank/DDBJ whole genome shotgun (WGS) entry which is preliminary data.</text>
</comment>
<dbReference type="NCBIfam" id="TIGR02550">
    <property type="entry name" value="flagell_flgL"/>
    <property type="match status" value="1"/>
</dbReference>
<evidence type="ECO:0000256" key="5">
    <source>
        <dbReference type="ARBA" id="ARBA00023143"/>
    </source>
</evidence>
<dbReference type="RefSeq" id="WP_155107804.1">
    <property type="nucleotide sequence ID" value="NZ_WMJZ01000008.1"/>
</dbReference>
<proteinExistence type="inferred from homology"/>
<comment type="similarity">
    <text evidence="3">Belongs to the bacterial flagellin family.</text>
</comment>
<evidence type="ECO:0000256" key="4">
    <source>
        <dbReference type="ARBA" id="ARBA00022525"/>
    </source>
</evidence>
<dbReference type="GO" id="GO:0071973">
    <property type="term" value="P:bacterial-type flagellum-dependent cell motility"/>
    <property type="evidence" value="ECO:0007669"/>
    <property type="project" value="InterPro"/>
</dbReference>
<comment type="subcellular location">
    <subcellularLocation>
        <location evidence="1">Bacterial flagellum</location>
    </subcellularLocation>
    <subcellularLocation>
        <location evidence="2">Secreted</location>
    </subcellularLocation>
</comment>
<name>A0A6L6IHU4_9ENTR</name>
<dbReference type="InterPro" id="IPR001029">
    <property type="entry name" value="Flagellin_N"/>
</dbReference>
<evidence type="ECO:0000256" key="1">
    <source>
        <dbReference type="ARBA" id="ARBA00004365"/>
    </source>
</evidence>
<keyword evidence="7" id="KW-0969">Cilium</keyword>
<dbReference type="InterPro" id="IPR001492">
    <property type="entry name" value="Flagellin"/>
</dbReference>
<evidence type="ECO:0000313" key="8">
    <source>
        <dbReference type="Proteomes" id="UP000477739"/>
    </source>
</evidence>
<reference evidence="7 8" key="1">
    <citation type="submission" date="2019-11" db="EMBL/GenBank/DDBJ databases">
        <title>Escherichia alba sp. nov. isolated from the gut of plastic-eating superworms Zophobas atratus.</title>
        <authorList>
            <person name="Yang Y."/>
        </authorList>
    </citation>
    <scope>NUCLEOTIDE SEQUENCE [LARGE SCALE GENOMIC DNA]</scope>
    <source>
        <strain evidence="8">BIT-B35</strain>
    </source>
</reference>
<accession>A0A6L6IHU4</accession>
<evidence type="ECO:0000256" key="2">
    <source>
        <dbReference type="ARBA" id="ARBA00004613"/>
    </source>
</evidence>
<dbReference type="GO" id="GO:0005576">
    <property type="term" value="C:extracellular region"/>
    <property type="evidence" value="ECO:0007669"/>
    <property type="project" value="UniProtKB-SubCell"/>
</dbReference>
<keyword evidence="5" id="KW-0975">Bacterial flagellum</keyword>
<dbReference type="SUPFAM" id="SSF64518">
    <property type="entry name" value="Phase 1 flagellin"/>
    <property type="match status" value="1"/>
</dbReference>
<dbReference type="Gene3D" id="1.20.1330.10">
    <property type="entry name" value="f41 fragment of flagellin, N-terminal domain"/>
    <property type="match status" value="1"/>
</dbReference>
<dbReference type="Proteomes" id="UP000477739">
    <property type="component" value="Unassembled WGS sequence"/>
</dbReference>
<evidence type="ECO:0000256" key="3">
    <source>
        <dbReference type="ARBA" id="ARBA00005709"/>
    </source>
</evidence>
<dbReference type="EMBL" id="WMJZ01000008">
    <property type="protein sequence ID" value="MTH46169.1"/>
    <property type="molecule type" value="Genomic_DNA"/>
</dbReference>
<evidence type="ECO:0000313" key="7">
    <source>
        <dbReference type="EMBL" id="MTH46169.1"/>
    </source>
</evidence>
<organism evidence="7 8">
    <name type="scientific">Intestinirhabdus alba</name>
    <dbReference type="NCBI Taxonomy" id="2899544"/>
    <lineage>
        <taxon>Bacteria</taxon>
        <taxon>Pseudomonadati</taxon>
        <taxon>Pseudomonadota</taxon>
        <taxon>Gammaproteobacteria</taxon>
        <taxon>Enterobacterales</taxon>
        <taxon>Enterobacteriaceae</taxon>
        <taxon>Intestinirhabdus</taxon>
    </lineage>
</organism>
<dbReference type="Pfam" id="PF00669">
    <property type="entry name" value="Flagellin_N"/>
    <property type="match status" value="1"/>
</dbReference>
<keyword evidence="7" id="KW-0282">Flagellum</keyword>
<evidence type="ECO:0000259" key="6">
    <source>
        <dbReference type="Pfam" id="PF00669"/>
    </source>
</evidence>
<protein>
    <submittedName>
        <fullName evidence="7">Flagellar hook-associated protein 3</fullName>
    </submittedName>
</protein>
<dbReference type="AlphaFoldDB" id="A0A6L6IHU4"/>
<dbReference type="GO" id="GO:0005198">
    <property type="term" value="F:structural molecule activity"/>
    <property type="evidence" value="ECO:0007669"/>
    <property type="project" value="InterPro"/>
</dbReference>
<gene>
    <name evidence="7" type="primary">flgL</name>
    <name evidence="7" type="ORF">GJV78_07875</name>
</gene>
<keyword evidence="7" id="KW-0966">Cell projection</keyword>
<feature type="domain" description="Flagellin N-terminal" evidence="6">
    <location>
        <begin position="3"/>
        <end position="141"/>
    </location>
</feature>
<keyword evidence="8" id="KW-1185">Reference proteome</keyword>
<dbReference type="GO" id="GO:0009424">
    <property type="term" value="C:bacterial-type flagellum hook"/>
    <property type="evidence" value="ECO:0007669"/>
    <property type="project" value="InterPro"/>
</dbReference>
<dbReference type="InterPro" id="IPR013384">
    <property type="entry name" value="Flagell_FlgL"/>
</dbReference>
<keyword evidence="4" id="KW-0964">Secreted</keyword>
<dbReference type="OrthoDB" id="9768249at2"/>
<dbReference type="PANTHER" id="PTHR42792">
    <property type="entry name" value="FLAGELLIN"/>
    <property type="match status" value="1"/>
</dbReference>
<sequence>MRISSLYNTNAMLAQLNINGTRYSKLSEQLMTLKRINVPSDDPVSASRLVQLNREQSAIKQYQSNITSLSGALSIQESNISALSNQMLAVGDKLKLANNSTLSQKDMAGYGMELSSMVDSLVATLNAKNENGSYLFSGTQTDSQTVTWDEQKKAYVYGGNDSTRETIVANGVSITENTNVTHAFSGSGNDLEMLNKLKALSDKMQDPNASYADYQDEMDQMIGMAQNTSDSLAGLFTDLGGRQNRLTLLNDAHSDVSLANDDVVKELSATDYPTAFTNLQMYTQSVQITYKAYTMVSQLDLFSLM</sequence>